<dbReference type="Proteomes" id="UP000032266">
    <property type="component" value="Chromosome"/>
</dbReference>
<dbReference type="AlphaFoldDB" id="A0A0C5VR25"/>
<gene>
    <name evidence="1" type="ORF">YC6258_00644</name>
</gene>
<protein>
    <submittedName>
        <fullName evidence="1">Uncharacterized protein</fullName>
    </submittedName>
</protein>
<dbReference type="EMBL" id="CP007142">
    <property type="protein sequence ID" value="AJQ92694.1"/>
    <property type="molecule type" value="Genomic_DNA"/>
</dbReference>
<proteinExistence type="predicted"/>
<dbReference type="KEGG" id="gsn:YC6258_00644"/>
<dbReference type="OrthoDB" id="218680at2"/>
<reference evidence="1 2" key="1">
    <citation type="submission" date="2014-01" db="EMBL/GenBank/DDBJ databases">
        <title>Full genme sequencing of cellulolytic bacterium Gynuella sunshinyii YC6258T gen. nov., sp. nov.</title>
        <authorList>
            <person name="Khan H."/>
            <person name="Chung E.J."/>
            <person name="Chung Y.R."/>
        </authorList>
    </citation>
    <scope>NUCLEOTIDE SEQUENCE [LARGE SCALE GENOMIC DNA]</scope>
    <source>
        <strain evidence="1 2">YC6258</strain>
    </source>
</reference>
<organism evidence="1 2">
    <name type="scientific">Gynuella sunshinyii YC6258</name>
    <dbReference type="NCBI Taxonomy" id="1445510"/>
    <lineage>
        <taxon>Bacteria</taxon>
        <taxon>Pseudomonadati</taxon>
        <taxon>Pseudomonadota</taxon>
        <taxon>Gammaproteobacteria</taxon>
        <taxon>Oceanospirillales</taxon>
        <taxon>Saccharospirillaceae</taxon>
        <taxon>Gynuella</taxon>
    </lineage>
</organism>
<dbReference type="RefSeq" id="WP_044615690.1">
    <property type="nucleotide sequence ID" value="NZ_CP007142.1"/>
</dbReference>
<accession>A0A0C5VR25</accession>
<name>A0A0C5VR25_9GAMM</name>
<sequence>MNFGQPERAKEFALVNRNGDATITAVDVDTTLLDKLRATSVHDLTAAKSNPLAPLQVDIKAADQFGLRTPEQIQWLRDSLDPSTVRIVDPEDL</sequence>
<evidence type="ECO:0000313" key="1">
    <source>
        <dbReference type="EMBL" id="AJQ92694.1"/>
    </source>
</evidence>
<evidence type="ECO:0000313" key="2">
    <source>
        <dbReference type="Proteomes" id="UP000032266"/>
    </source>
</evidence>
<dbReference type="HOGENOM" id="CLU_2395595_0_0_6"/>
<keyword evidence="2" id="KW-1185">Reference proteome</keyword>